<dbReference type="InterPro" id="IPR036551">
    <property type="entry name" value="Flavin_trans-like"/>
</dbReference>
<dbReference type="Pfam" id="PF02441">
    <property type="entry name" value="Flavoprotein"/>
    <property type="match status" value="1"/>
</dbReference>
<keyword evidence="3 4" id="KW-0285">Flavoprotein</keyword>
<evidence type="ECO:0000313" key="8">
    <source>
        <dbReference type="Proteomes" id="UP000183649"/>
    </source>
</evidence>
<keyword evidence="3 4" id="KW-0436">Ligase</keyword>
<dbReference type="EC" id="4.1.1.36" evidence="3"/>
<dbReference type="InterPro" id="IPR003382">
    <property type="entry name" value="Flavoprotein"/>
</dbReference>
<keyword evidence="3" id="KW-0479">Metal-binding</keyword>
<dbReference type="GO" id="GO:0015937">
    <property type="term" value="P:coenzyme A biosynthetic process"/>
    <property type="evidence" value="ECO:0007669"/>
    <property type="project" value="UniProtKB-UniRule"/>
</dbReference>
<dbReference type="SUPFAM" id="SSF102645">
    <property type="entry name" value="CoaB-like"/>
    <property type="match status" value="1"/>
</dbReference>
<accession>A0A0K6HUU6</accession>
<feature type="region of interest" description="Phosphopantothenoylcysteine decarboxylase" evidence="3">
    <location>
        <begin position="1"/>
        <end position="189"/>
    </location>
</feature>
<dbReference type="InterPro" id="IPR007085">
    <property type="entry name" value="DNA/pantothenate-metab_flavo_C"/>
</dbReference>
<gene>
    <name evidence="3" type="primary">coaBC</name>
    <name evidence="7" type="ORF">Ga0061069_102179</name>
</gene>
<proteinExistence type="inferred from homology"/>
<keyword evidence="3" id="KW-0460">Magnesium</keyword>
<feature type="domain" description="DNA/pantothenate metabolism flavoprotein C-terminal" evidence="6">
    <location>
        <begin position="185"/>
        <end position="392"/>
    </location>
</feature>
<comment type="cofactor">
    <cofactor evidence="3">
        <name>FMN</name>
        <dbReference type="ChEBI" id="CHEBI:58210"/>
    </cofactor>
    <text evidence="3">Binds 1 FMN per subunit.</text>
</comment>
<comment type="function">
    <text evidence="4">Catalyzes two steps in the biosynthesis of coenzyme A. In the first step cysteine is conjugated to 4'-phosphopantothenate to form 4-phosphopantothenoylcysteine, in the latter compound is decarboxylated to form 4'-phosphopantotheine.</text>
</comment>
<dbReference type="InterPro" id="IPR005252">
    <property type="entry name" value="CoaBC"/>
</dbReference>
<keyword evidence="3" id="KW-0511">Multifunctional enzyme</keyword>
<reference evidence="8" key="1">
    <citation type="submission" date="2015-08" db="EMBL/GenBank/DDBJ databases">
        <authorList>
            <person name="Varghese N."/>
        </authorList>
    </citation>
    <scope>NUCLEOTIDE SEQUENCE [LARGE SCALE GENOMIC DNA]</scope>
    <source>
        <strain evidence="8">DSM 18181</strain>
    </source>
</reference>
<comment type="similarity">
    <text evidence="3 4">In the N-terminal section; belongs to the HFCD (homo-oligomeric flavin containing Cys decarboxylase) superfamily.</text>
</comment>
<feature type="domain" description="Flavoprotein" evidence="5">
    <location>
        <begin position="6"/>
        <end position="177"/>
    </location>
</feature>
<feature type="region of interest" description="Phosphopantothenate--cysteine ligase" evidence="3">
    <location>
        <begin position="190"/>
        <end position="399"/>
    </location>
</feature>
<dbReference type="InterPro" id="IPR035929">
    <property type="entry name" value="CoaB-like_sf"/>
</dbReference>
<dbReference type="GO" id="GO:0010181">
    <property type="term" value="F:FMN binding"/>
    <property type="evidence" value="ECO:0007669"/>
    <property type="project" value="UniProtKB-UniRule"/>
</dbReference>
<organism evidence="7 8">
    <name type="scientific">Thiomonas bhubaneswarensis</name>
    <dbReference type="NCBI Taxonomy" id="339866"/>
    <lineage>
        <taxon>Bacteria</taxon>
        <taxon>Pseudomonadati</taxon>
        <taxon>Pseudomonadota</taxon>
        <taxon>Betaproteobacteria</taxon>
        <taxon>Burkholderiales</taxon>
        <taxon>Thiomonas</taxon>
    </lineage>
</organism>
<dbReference type="GO" id="GO:0071513">
    <property type="term" value="C:phosphopantothenoylcysteine decarboxylase complex"/>
    <property type="evidence" value="ECO:0007669"/>
    <property type="project" value="TreeGrafter"/>
</dbReference>
<dbReference type="STRING" id="339866.GCA_001418255_00703"/>
<evidence type="ECO:0000256" key="1">
    <source>
        <dbReference type="ARBA" id="ARBA00022793"/>
    </source>
</evidence>
<evidence type="ECO:0000256" key="4">
    <source>
        <dbReference type="RuleBase" id="RU364078"/>
    </source>
</evidence>
<evidence type="ECO:0000259" key="6">
    <source>
        <dbReference type="Pfam" id="PF04127"/>
    </source>
</evidence>
<dbReference type="GO" id="GO:0004633">
    <property type="term" value="F:phosphopantothenoylcysteine decarboxylase activity"/>
    <property type="evidence" value="ECO:0007669"/>
    <property type="project" value="UniProtKB-UniRule"/>
</dbReference>
<dbReference type="NCBIfam" id="TIGR00521">
    <property type="entry name" value="coaBC_dfp"/>
    <property type="match status" value="1"/>
</dbReference>
<keyword evidence="8" id="KW-1185">Reference proteome</keyword>
<dbReference type="PANTHER" id="PTHR14359:SF6">
    <property type="entry name" value="PHOSPHOPANTOTHENOYLCYSTEINE DECARBOXYLASE"/>
    <property type="match status" value="1"/>
</dbReference>
<comment type="function">
    <text evidence="3">Catalyzes two sequential steps in the biosynthesis of coenzyme A. In the first step cysteine is conjugated to 4'-phosphopantothenate to form 4-phosphopantothenoylcysteine. In the second step the latter compound is decarboxylated to form 4'-phosphopantotheine.</text>
</comment>
<comment type="catalytic activity">
    <reaction evidence="3 4">
        <text>(R)-4'-phosphopantothenate + L-cysteine + CTP = N-[(R)-4-phosphopantothenoyl]-L-cysteine + CMP + diphosphate + H(+)</text>
        <dbReference type="Rhea" id="RHEA:19397"/>
        <dbReference type="ChEBI" id="CHEBI:10986"/>
        <dbReference type="ChEBI" id="CHEBI:15378"/>
        <dbReference type="ChEBI" id="CHEBI:33019"/>
        <dbReference type="ChEBI" id="CHEBI:35235"/>
        <dbReference type="ChEBI" id="CHEBI:37563"/>
        <dbReference type="ChEBI" id="CHEBI:59458"/>
        <dbReference type="ChEBI" id="CHEBI:60377"/>
        <dbReference type="EC" id="6.3.2.5"/>
    </reaction>
</comment>
<dbReference type="HAMAP" id="MF_02225">
    <property type="entry name" value="CoaBC"/>
    <property type="match status" value="1"/>
</dbReference>
<comment type="catalytic activity">
    <reaction evidence="3 4">
        <text>N-[(R)-4-phosphopantothenoyl]-L-cysteine + H(+) = (R)-4'-phosphopantetheine + CO2</text>
        <dbReference type="Rhea" id="RHEA:16793"/>
        <dbReference type="ChEBI" id="CHEBI:15378"/>
        <dbReference type="ChEBI" id="CHEBI:16526"/>
        <dbReference type="ChEBI" id="CHEBI:59458"/>
        <dbReference type="ChEBI" id="CHEBI:61723"/>
        <dbReference type="EC" id="4.1.1.36"/>
    </reaction>
</comment>
<feature type="binding site" evidence="3">
    <location>
        <position position="278"/>
    </location>
    <ligand>
        <name>CTP</name>
        <dbReference type="ChEBI" id="CHEBI:37563"/>
    </ligand>
</feature>
<dbReference type="Proteomes" id="UP000183649">
    <property type="component" value="Unassembled WGS sequence"/>
</dbReference>
<dbReference type="GO" id="GO:0046872">
    <property type="term" value="F:metal ion binding"/>
    <property type="evidence" value="ECO:0007669"/>
    <property type="project" value="UniProtKB-KW"/>
</dbReference>
<feature type="binding site" evidence="3">
    <location>
        <position position="342"/>
    </location>
    <ligand>
        <name>CTP</name>
        <dbReference type="ChEBI" id="CHEBI:37563"/>
    </ligand>
</feature>
<dbReference type="PANTHER" id="PTHR14359">
    <property type="entry name" value="HOMO-OLIGOMERIC FLAVIN CONTAINING CYS DECARBOXYLASE FAMILY"/>
    <property type="match status" value="1"/>
</dbReference>
<comment type="pathway">
    <text evidence="3 4">Cofactor biosynthesis; coenzyme A biosynthesis; CoA from (R)-pantothenate: step 2/5.</text>
</comment>
<comment type="similarity">
    <text evidence="3 4">In the C-terminal section; belongs to the PPC synthetase family.</text>
</comment>
<dbReference type="UniPathway" id="UPA00241">
    <property type="reaction ID" value="UER00353"/>
</dbReference>
<dbReference type="SUPFAM" id="SSF52507">
    <property type="entry name" value="Homo-oligomeric flavin-containing Cys decarboxylases, HFCD"/>
    <property type="match status" value="1"/>
</dbReference>
<dbReference type="OrthoDB" id="9802554at2"/>
<name>A0A0K6HUU6_9BURK</name>
<dbReference type="GO" id="GO:0004632">
    <property type="term" value="F:phosphopantothenate--cysteine ligase activity"/>
    <property type="evidence" value="ECO:0007669"/>
    <property type="project" value="UniProtKB-UniRule"/>
</dbReference>
<dbReference type="Gene3D" id="3.40.50.1950">
    <property type="entry name" value="Flavin prenyltransferase-like"/>
    <property type="match status" value="1"/>
</dbReference>
<evidence type="ECO:0000256" key="2">
    <source>
        <dbReference type="ARBA" id="ARBA00023239"/>
    </source>
</evidence>
<feature type="active site" description="Proton donor" evidence="3">
    <location>
        <position position="158"/>
    </location>
</feature>
<dbReference type="Pfam" id="PF04127">
    <property type="entry name" value="DFP"/>
    <property type="match status" value="1"/>
</dbReference>
<keyword evidence="3 4" id="KW-0288">FMN</keyword>
<feature type="binding site" evidence="3">
    <location>
        <position position="324"/>
    </location>
    <ligand>
        <name>CTP</name>
        <dbReference type="ChEBI" id="CHEBI:37563"/>
    </ligand>
</feature>
<protein>
    <recommendedName>
        <fullName evidence="3">Coenzyme A biosynthesis bifunctional protein CoaBC</fullName>
    </recommendedName>
    <alternativeName>
        <fullName evidence="3">DNA/pantothenate metabolism flavoprotein</fullName>
    </alternativeName>
    <alternativeName>
        <fullName evidence="3">Phosphopantothenoylcysteine synthetase/decarboxylase</fullName>
        <shortName evidence="3">PPCS-PPCDC</shortName>
    </alternativeName>
    <domain>
        <recommendedName>
            <fullName evidence="3">Phosphopantothenoylcysteine decarboxylase</fullName>
            <shortName evidence="3">PPC decarboxylase</shortName>
            <shortName evidence="3">PPC-DC</shortName>
            <ecNumber evidence="3">4.1.1.36</ecNumber>
        </recommendedName>
        <alternativeName>
            <fullName evidence="3">CoaC</fullName>
        </alternativeName>
    </domain>
    <domain>
        <recommendedName>
            <fullName evidence="3">Phosphopantothenate--cysteine ligase</fullName>
            <ecNumber evidence="3">6.3.2.5</ecNumber>
        </recommendedName>
        <alternativeName>
            <fullName evidence="3">CoaB</fullName>
        </alternativeName>
        <alternativeName>
            <fullName evidence="3">Phosphopantothenoylcysteine synthetase</fullName>
            <shortName evidence="3">PPC synthetase</shortName>
            <shortName evidence="3">PPC-S</shortName>
        </alternativeName>
    </domain>
</protein>
<sequence length="399" mass="41326">MHLSGKHIVLAVTGGVAAYKAAELCRLLVKQGASVQAVLTASGARFIGAATLQALTGRPVVDDLWQSPVADGMPHIGLTRAADLVVVAPATADVLGKAANGIADDLLSTLLLASDKPVLFAPAMNREMWGHPATQRNVARLRADGALISGPAAGEQACGEVGEGRMVEPDDLLQDIVAAFQPRLLAGRTVLVTAGPTFEAIDPVRGLTNRSSGKMGYAVARAAREAGAEVVLVSGPTALPAPHGVQRIDVVSAQEMFDAVMARVGAAQIFIATAAVADWRPVHVHAQKQKKQEGEGAPAIALQPNPDILATVAALPQPPFCVGFAAESENLAENAAAKRLRKNVPLLVGNLGPDTFGRDDNRLELFDAAGHHPLGSGDKLVLARKLVAEIAARLDRSGG</sequence>
<dbReference type="GO" id="GO:0015941">
    <property type="term" value="P:pantothenate catabolic process"/>
    <property type="evidence" value="ECO:0007669"/>
    <property type="project" value="InterPro"/>
</dbReference>
<dbReference type="Gene3D" id="3.40.50.10300">
    <property type="entry name" value="CoaB-like"/>
    <property type="match status" value="1"/>
</dbReference>
<keyword evidence="2 3" id="KW-0456">Lyase</keyword>
<feature type="binding site" evidence="3">
    <location>
        <position position="288"/>
    </location>
    <ligand>
        <name>CTP</name>
        <dbReference type="ChEBI" id="CHEBI:37563"/>
    </ligand>
</feature>
<dbReference type="EMBL" id="CYHF01000002">
    <property type="protein sequence ID" value="CUA94684.1"/>
    <property type="molecule type" value="Genomic_DNA"/>
</dbReference>
<evidence type="ECO:0000313" key="7">
    <source>
        <dbReference type="EMBL" id="CUA94684.1"/>
    </source>
</evidence>
<comment type="caution">
    <text evidence="3">Lacks conserved residue(s) required for the propagation of feature annotation.</text>
</comment>
<dbReference type="EC" id="6.3.2.5" evidence="3"/>
<feature type="binding site" evidence="3">
    <location>
        <position position="338"/>
    </location>
    <ligand>
        <name>CTP</name>
        <dbReference type="ChEBI" id="CHEBI:37563"/>
    </ligand>
</feature>
<evidence type="ECO:0000256" key="3">
    <source>
        <dbReference type="HAMAP-Rule" id="MF_02225"/>
    </source>
</evidence>
<comment type="pathway">
    <text evidence="3 4">Cofactor biosynthesis; coenzyme A biosynthesis; CoA from (R)-pantothenate: step 3/5.</text>
</comment>
<dbReference type="RefSeq" id="WP_055449641.1">
    <property type="nucleotide sequence ID" value="NZ_CYHF01000002.1"/>
</dbReference>
<comment type="cofactor">
    <cofactor evidence="3">
        <name>Mg(2+)</name>
        <dbReference type="ChEBI" id="CHEBI:18420"/>
    </cofactor>
</comment>
<evidence type="ECO:0000259" key="5">
    <source>
        <dbReference type="Pfam" id="PF02441"/>
    </source>
</evidence>
<feature type="binding site" evidence="3">
    <location>
        <begin position="306"/>
        <end position="309"/>
    </location>
    <ligand>
        <name>CTP</name>
        <dbReference type="ChEBI" id="CHEBI:37563"/>
    </ligand>
</feature>
<keyword evidence="1 3" id="KW-0210">Decarboxylase</keyword>
<dbReference type="AlphaFoldDB" id="A0A0K6HUU6"/>